<dbReference type="RefSeq" id="WP_070927787.1">
    <property type="nucleotide sequence ID" value="NZ_CANMXG010000016.1"/>
</dbReference>
<evidence type="ECO:0000256" key="1">
    <source>
        <dbReference type="ARBA" id="ARBA00022729"/>
    </source>
</evidence>
<name>A0A1S1HS52_PROST</name>
<comment type="caution">
    <text evidence="5">The sequence shown here is derived from an EMBL/GenBank/DDBJ whole genome shotgun (WGS) entry which is preliminary data.</text>
</comment>
<dbReference type="EMBL" id="LVIE01000166">
    <property type="protein sequence ID" value="OHT24153.1"/>
    <property type="molecule type" value="Genomic_DNA"/>
</dbReference>
<organism evidence="5 6">
    <name type="scientific">Providencia stuartii</name>
    <dbReference type="NCBI Taxonomy" id="588"/>
    <lineage>
        <taxon>Bacteria</taxon>
        <taxon>Pseudomonadati</taxon>
        <taxon>Pseudomonadota</taxon>
        <taxon>Gammaproteobacteria</taxon>
        <taxon>Enterobacterales</taxon>
        <taxon>Morganellaceae</taxon>
        <taxon>Providencia</taxon>
    </lineage>
</organism>
<dbReference type="InterPro" id="IPR010854">
    <property type="entry name" value="YdgH/BhsA/McbA-like_dom"/>
</dbReference>
<feature type="chain" id="PRO_5042688870" evidence="2">
    <location>
        <begin position="23"/>
        <end position="70"/>
    </location>
</feature>
<dbReference type="InterPro" id="IPR036275">
    <property type="entry name" value="YdgH-like_sf"/>
</dbReference>
<keyword evidence="1 2" id="KW-0732">Signal</keyword>
<dbReference type="AlphaFoldDB" id="A0A1S1HS52"/>
<evidence type="ECO:0000313" key="5">
    <source>
        <dbReference type="EMBL" id="OHT24153.1"/>
    </source>
</evidence>
<dbReference type="Gene3D" id="3.30.1660.10">
    <property type="entry name" value="Flavin-binding protein dodecin"/>
    <property type="match status" value="1"/>
</dbReference>
<reference evidence="5 6" key="1">
    <citation type="submission" date="2016-03" db="EMBL/GenBank/DDBJ databases">
        <title>Genome sequence of Providencia stuartii strain, isolated from the salivary glands of larval Lucilia sericata.</title>
        <authorList>
            <person name="Yuan Y."/>
            <person name="Zhang Y."/>
            <person name="Fu S."/>
            <person name="Crippen T.L."/>
            <person name="Visi D."/>
            <person name="Benbow M.E."/>
            <person name="Allen M."/>
            <person name="Tomberlin J.K."/>
            <person name="Sze S.-H."/>
            <person name="Tarone A.M."/>
        </authorList>
    </citation>
    <scope>NUCLEOTIDE SEQUENCE [LARGE SCALE GENOMIC DNA]</scope>
    <source>
        <strain evidence="5 6">Crippen</strain>
    </source>
</reference>
<dbReference type="Pfam" id="PF07338">
    <property type="entry name" value="YdgH_BhsA-like"/>
    <property type="match status" value="1"/>
</dbReference>
<evidence type="ECO:0000313" key="6">
    <source>
        <dbReference type="Proteomes" id="UP000179588"/>
    </source>
</evidence>
<evidence type="ECO:0000256" key="2">
    <source>
        <dbReference type="SAM" id="SignalP"/>
    </source>
</evidence>
<reference evidence="4" key="2">
    <citation type="submission" date="2024-02" db="EMBL/GenBank/DDBJ databases">
        <authorList>
            <consortium name="Clinical and Environmental Microbiology Branch: Whole genome sequencing antimicrobial resistance pathogens in the healthcare setting"/>
        </authorList>
    </citation>
    <scope>NUCLEOTIDE SEQUENCE</scope>
    <source>
        <strain evidence="4">2021GO-0154</strain>
    </source>
</reference>
<dbReference type="SUPFAM" id="SSF159871">
    <property type="entry name" value="YdgH-like"/>
    <property type="match status" value="1"/>
</dbReference>
<evidence type="ECO:0000313" key="4">
    <source>
        <dbReference type="EMBL" id="EMJ5133865.1"/>
    </source>
</evidence>
<accession>A0A1S1HS52</accession>
<gene>
    <name evidence="5" type="ORF">A3Q29_19005</name>
    <name evidence="4" type="ORF">RG298_001569</name>
</gene>
<proteinExistence type="predicted"/>
<dbReference type="EMBL" id="ABMABF030000004">
    <property type="protein sequence ID" value="EMJ5133865.1"/>
    <property type="molecule type" value="Genomic_DNA"/>
</dbReference>
<protein>
    <submittedName>
        <fullName evidence="4">DUF1471 domain-containing protein</fullName>
    </submittedName>
</protein>
<keyword evidence="6" id="KW-1185">Reference proteome</keyword>
<feature type="signal peptide" evidence="2">
    <location>
        <begin position="1"/>
        <end position="22"/>
    </location>
</feature>
<dbReference type="OrthoDB" id="6544580at2"/>
<sequence length="70" mass="7199">MNMIKTLTTASLLSLLAFGASAQTITATGDTLSSTEAIIAQKAKDAGADNYTITSARVGNFVTMSADLNK</sequence>
<dbReference type="GeneID" id="92280744"/>
<feature type="domain" description="YdgH/BhsA/McbA-like" evidence="3">
    <location>
        <begin position="24"/>
        <end position="68"/>
    </location>
</feature>
<evidence type="ECO:0000259" key="3">
    <source>
        <dbReference type="Pfam" id="PF07338"/>
    </source>
</evidence>
<dbReference type="Proteomes" id="UP000179588">
    <property type="component" value="Unassembled WGS sequence"/>
</dbReference>
<dbReference type="InterPro" id="IPR025543">
    <property type="entry name" value="Dodecin-like"/>
</dbReference>